<sequence length="77" mass="8749">MRDHLLARPWIDIRPQIETDGVTYELRETRSSRDFFAVDETSPYVVCVQECDGRCVFTLTPAPARSTSVAACEEALR</sequence>
<dbReference type="RefSeq" id="WP_185979766.1">
    <property type="nucleotide sequence ID" value="NZ_CP060204.1"/>
</dbReference>
<reference evidence="1 2" key="1">
    <citation type="submission" date="2020-07" db="EMBL/GenBank/DDBJ databases">
        <title>Complete genome and description of Selenomonas timonensis sp. nov., a new bacterium isolated from a gingivitis subject.</title>
        <authorList>
            <person name="Antezack A."/>
        </authorList>
    </citation>
    <scope>NUCLEOTIDE SEQUENCE [LARGE SCALE GENOMIC DNA]</scope>
    <source>
        <strain evidence="1 2">Marseille-Q3039</strain>
    </source>
</reference>
<evidence type="ECO:0000313" key="1">
    <source>
        <dbReference type="EMBL" id="QNH53590.1"/>
    </source>
</evidence>
<keyword evidence="2" id="KW-1185">Reference proteome</keyword>
<dbReference type="EMBL" id="CP060204">
    <property type="protein sequence ID" value="QNH53590.1"/>
    <property type="molecule type" value="Genomic_DNA"/>
</dbReference>
<dbReference type="KEGG" id="stim:H1B31_06725"/>
<evidence type="ECO:0000313" key="2">
    <source>
        <dbReference type="Proteomes" id="UP000515480"/>
    </source>
</evidence>
<dbReference type="Proteomes" id="UP000515480">
    <property type="component" value="Chromosome"/>
</dbReference>
<gene>
    <name evidence="1" type="ORF">H1B31_06725</name>
</gene>
<dbReference type="AlphaFoldDB" id="A0A7G7VHJ7"/>
<accession>A0A7G7VHJ7</accession>
<name>A0A7G7VHJ7_9FIRM</name>
<proteinExistence type="predicted"/>
<protein>
    <submittedName>
        <fullName evidence="1">Uncharacterized protein</fullName>
    </submittedName>
</protein>
<organism evidence="1 2">
    <name type="scientific">Selenomonas timonae</name>
    <dbReference type="NCBI Taxonomy" id="2754044"/>
    <lineage>
        <taxon>Bacteria</taxon>
        <taxon>Bacillati</taxon>
        <taxon>Bacillota</taxon>
        <taxon>Negativicutes</taxon>
        <taxon>Selenomonadales</taxon>
        <taxon>Selenomonadaceae</taxon>
        <taxon>Selenomonas</taxon>
    </lineage>
</organism>